<name>C6HW76_9BACT</name>
<feature type="region of interest" description="Disordered" evidence="8">
    <location>
        <begin position="260"/>
        <end position="289"/>
    </location>
</feature>
<protein>
    <recommendedName>
        <fullName evidence="2 7">DNA repair protein RecO</fullName>
    </recommendedName>
    <alternativeName>
        <fullName evidence="6 7">Recombination protein O</fullName>
    </alternativeName>
</protein>
<dbReference type="Pfam" id="PF11967">
    <property type="entry name" value="RecO_N"/>
    <property type="match status" value="1"/>
</dbReference>
<dbReference type="HAMAP" id="MF_00201">
    <property type="entry name" value="RecO"/>
    <property type="match status" value="1"/>
</dbReference>
<evidence type="ECO:0000256" key="5">
    <source>
        <dbReference type="ARBA" id="ARBA00023204"/>
    </source>
</evidence>
<dbReference type="InterPro" id="IPR012340">
    <property type="entry name" value="NA-bd_OB-fold"/>
</dbReference>
<keyword evidence="4 7" id="KW-0233">DNA recombination</keyword>
<dbReference type="AlphaFoldDB" id="C6HW76"/>
<evidence type="ECO:0000313" key="10">
    <source>
        <dbReference type="EMBL" id="EES53181.1"/>
    </source>
</evidence>
<dbReference type="InterPro" id="IPR003717">
    <property type="entry name" value="RecO"/>
</dbReference>
<organism evidence="10 11">
    <name type="scientific">Leptospirillum ferrodiazotrophum</name>
    <dbReference type="NCBI Taxonomy" id="412449"/>
    <lineage>
        <taxon>Bacteria</taxon>
        <taxon>Pseudomonadati</taxon>
        <taxon>Nitrospirota</taxon>
        <taxon>Nitrospiria</taxon>
        <taxon>Nitrospirales</taxon>
        <taxon>Nitrospiraceae</taxon>
        <taxon>Leptospirillum</taxon>
    </lineage>
</organism>
<dbReference type="GO" id="GO:0006302">
    <property type="term" value="P:double-strand break repair"/>
    <property type="evidence" value="ECO:0007669"/>
    <property type="project" value="TreeGrafter"/>
</dbReference>
<evidence type="ECO:0000256" key="4">
    <source>
        <dbReference type="ARBA" id="ARBA00023172"/>
    </source>
</evidence>
<dbReference type="Pfam" id="PF02565">
    <property type="entry name" value="RecO_C"/>
    <property type="match status" value="1"/>
</dbReference>
<evidence type="ECO:0000256" key="1">
    <source>
        <dbReference type="ARBA" id="ARBA00007452"/>
    </source>
</evidence>
<dbReference type="SUPFAM" id="SSF57863">
    <property type="entry name" value="ArfGap/RecO-like zinc finger"/>
    <property type="match status" value="1"/>
</dbReference>
<keyword evidence="11" id="KW-1185">Reference proteome</keyword>
<dbReference type="NCBIfam" id="TIGR00613">
    <property type="entry name" value="reco"/>
    <property type="match status" value="1"/>
</dbReference>
<evidence type="ECO:0000313" key="11">
    <source>
        <dbReference type="Proteomes" id="UP000009374"/>
    </source>
</evidence>
<keyword evidence="3 7" id="KW-0227">DNA damage</keyword>
<feature type="domain" description="DNA replication/recombination mediator RecO N-terminal" evidence="9">
    <location>
        <begin position="3"/>
        <end position="79"/>
    </location>
</feature>
<reference evidence="10 11" key="1">
    <citation type="journal article" date="2009" name="Appl. Environ. Microbiol.">
        <title>Community genomic and proteomic analyses of chemoautotrophic iron-oxidizing "Leptospirillum rubarum" (Group II) and "Leptospirillum ferrodiazotrophum" (Group III) bacteria in acid mine drainage biofilms.</title>
        <authorList>
            <person name="Goltsman D.S."/>
            <person name="Denef V.J."/>
            <person name="Singer S.W."/>
            <person name="VerBerkmoes N.C."/>
            <person name="Lefsrud M."/>
            <person name="Mueller R.S."/>
            <person name="Dick G.J."/>
            <person name="Sun C.L."/>
            <person name="Wheeler K.E."/>
            <person name="Zemla A."/>
            <person name="Baker B.J."/>
            <person name="Hauser L."/>
            <person name="Land M."/>
            <person name="Shah M.B."/>
            <person name="Thelen M.P."/>
            <person name="Hettich R.L."/>
            <person name="Banfield J.F."/>
        </authorList>
    </citation>
    <scope>NUCLEOTIDE SEQUENCE [LARGE SCALE GENOMIC DNA]</scope>
</reference>
<accession>C6HW76</accession>
<evidence type="ECO:0000256" key="6">
    <source>
        <dbReference type="ARBA" id="ARBA00033409"/>
    </source>
</evidence>
<dbReference type="InterPro" id="IPR037278">
    <property type="entry name" value="ARFGAP/RecO"/>
</dbReference>
<proteinExistence type="inferred from homology"/>
<dbReference type="PANTHER" id="PTHR33991:SF1">
    <property type="entry name" value="DNA REPAIR PROTEIN RECO"/>
    <property type="match status" value="1"/>
</dbReference>
<evidence type="ECO:0000256" key="7">
    <source>
        <dbReference type="HAMAP-Rule" id="MF_00201"/>
    </source>
</evidence>
<gene>
    <name evidence="7" type="primary">recO</name>
    <name evidence="10" type="ORF">UBAL3_80290057</name>
</gene>
<dbReference type="InterPro" id="IPR042242">
    <property type="entry name" value="RecO_C"/>
</dbReference>
<evidence type="ECO:0000256" key="2">
    <source>
        <dbReference type="ARBA" id="ARBA00021310"/>
    </source>
</evidence>
<dbReference type="SUPFAM" id="SSF50249">
    <property type="entry name" value="Nucleic acid-binding proteins"/>
    <property type="match status" value="1"/>
</dbReference>
<evidence type="ECO:0000259" key="9">
    <source>
        <dbReference type="Pfam" id="PF11967"/>
    </source>
</evidence>
<evidence type="ECO:0000256" key="3">
    <source>
        <dbReference type="ARBA" id="ARBA00022763"/>
    </source>
</evidence>
<dbReference type="Gene3D" id="2.40.50.140">
    <property type="entry name" value="Nucleic acid-binding proteins"/>
    <property type="match status" value="1"/>
</dbReference>
<keyword evidence="5 7" id="KW-0234">DNA repair</keyword>
<dbReference type="GO" id="GO:0043590">
    <property type="term" value="C:bacterial nucleoid"/>
    <property type="evidence" value="ECO:0007669"/>
    <property type="project" value="TreeGrafter"/>
</dbReference>
<evidence type="ECO:0000256" key="8">
    <source>
        <dbReference type="SAM" id="MobiDB-lite"/>
    </source>
</evidence>
<dbReference type="EMBL" id="GG693868">
    <property type="protein sequence ID" value="EES53181.1"/>
    <property type="molecule type" value="Genomic_DNA"/>
</dbReference>
<dbReference type="GO" id="GO:0006310">
    <property type="term" value="P:DNA recombination"/>
    <property type="evidence" value="ECO:0007669"/>
    <property type="project" value="UniProtKB-UniRule"/>
</dbReference>
<comment type="similarity">
    <text evidence="1 7">Belongs to the RecO family.</text>
</comment>
<dbReference type="Proteomes" id="UP000009374">
    <property type="component" value="Unassembled WGS sequence"/>
</dbReference>
<comment type="function">
    <text evidence="7">Involved in DNA repair and RecF pathway recombination.</text>
</comment>
<dbReference type="Gene3D" id="1.20.1440.120">
    <property type="entry name" value="Recombination protein O, C-terminal domain"/>
    <property type="match status" value="1"/>
</dbReference>
<dbReference type="PANTHER" id="PTHR33991">
    <property type="entry name" value="DNA REPAIR PROTEIN RECO"/>
    <property type="match status" value="1"/>
</dbReference>
<dbReference type="InterPro" id="IPR022572">
    <property type="entry name" value="DNA_rep/recomb_RecO_N"/>
</dbReference>
<sequence length="289" mass="31392">MAEQEVLILRSGRYLDSAKIVTFFSREGGLGTGFARGATSRDNRFGASLEPLTRSRLSLRRGTLAGLARILHADVIASYPRIRTDYDRLVWAGLIVRFLLGFLPESHPEPSLFALACGALDRLDGRVGPPAAVWEGFARQALALLGWGIPAAVCRRCGRTGGEKEEREEAESHYFRASDGAVFCRSCRLAEGGGELWGVEAEVLNALSRNGGSVDEDVLSPGPGPLLRERLAFLDRVIGEHLPRWTPVAELTFVGSAISGFDGDRKLPPPRSEDEEVDPNGGGEHDQRT</sequence>